<dbReference type="SUPFAM" id="SSF55021">
    <property type="entry name" value="ACT-like"/>
    <property type="match status" value="1"/>
</dbReference>
<comment type="caution">
    <text evidence="7">The sequence shown here is derived from an EMBL/GenBank/DDBJ whole genome shotgun (WGS) entry which is preliminary data.</text>
</comment>
<dbReference type="PANTHER" id="PTHR21262:SF31">
    <property type="entry name" value="GTP PYROPHOSPHOKINASE"/>
    <property type="match status" value="1"/>
</dbReference>
<dbReference type="Pfam" id="PF04607">
    <property type="entry name" value="RelA_SpoT"/>
    <property type="match status" value="1"/>
</dbReference>
<dbReference type="CDD" id="cd00077">
    <property type="entry name" value="HDc"/>
    <property type="match status" value="1"/>
</dbReference>
<dbReference type="InterPro" id="IPR012676">
    <property type="entry name" value="TGS-like"/>
</dbReference>
<dbReference type="SUPFAM" id="SSF109604">
    <property type="entry name" value="HD-domain/PDEase-like"/>
    <property type="match status" value="1"/>
</dbReference>
<comment type="function">
    <text evidence="2">In eubacteria ppGpp (guanosine 3'-diphosphate 5'-diphosphate) is a mediator of the stringent response that coordinates a variety of cellular activities in response to changes in nutritional abundance.</text>
</comment>
<dbReference type="InterPro" id="IPR043519">
    <property type="entry name" value="NT_sf"/>
</dbReference>
<dbReference type="FunFam" id="3.10.20.30:FF:000002">
    <property type="entry name" value="GTP pyrophosphokinase (RelA/SpoT)"/>
    <property type="match status" value="1"/>
</dbReference>
<dbReference type="SUPFAM" id="SSF81271">
    <property type="entry name" value="TGS-like"/>
    <property type="match status" value="1"/>
</dbReference>
<evidence type="ECO:0000256" key="1">
    <source>
        <dbReference type="ARBA" id="ARBA00025704"/>
    </source>
</evidence>
<dbReference type="Pfam" id="PF02824">
    <property type="entry name" value="TGS"/>
    <property type="match status" value="1"/>
</dbReference>
<dbReference type="CDD" id="cd01668">
    <property type="entry name" value="TGS_RSH"/>
    <property type="match status" value="1"/>
</dbReference>
<dbReference type="PROSITE" id="PS51671">
    <property type="entry name" value="ACT"/>
    <property type="match status" value="1"/>
</dbReference>
<gene>
    <name evidence="7" type="ORF">ENP34_04260</name>
</gene>
<dbReference type="Gene3D" id="1.10.3210.10">
    <property type="entry name" value="Hypothetical protein af1432"/>
    <property type="match status" value="1"/>
</dbReference>
<dbReference type="PANTHER" id="PTHR21262">
    <property type="entry name" value="GUANOSINE-3',5'-BIS DIPHOSPHATE 3'-PYROPHOSPHOHYDROLASE"/>
    <property type="match status" value="1"/>
</dbReference>
<dbReference type="Gene3D" id="3.10.20.30">
    <property type="match status" value="1"/>
</dbReference>
<proteinExistence type="inferred from homology"/>
<dbReference type="Gene3D" id="3.30.70.260">
    <property type="match status" value="1"/>
</dbReference>
<evidence type="ECO:0000259" key="4">
    <source>
        <dbReference type="PROSITE" id="PS51671"/>
    </source>
</evidence>
<feature type="region of interest" description="Disordered" evidence="3">
    <location>
        <begin position="1"/>
        <end position="23"/>
    </location>
</feature>
<dbReference type="Pfam" id="PF19296">
    <property type="entry name" value="RelA_AH_RIS"/>
    <property type="match status" value="1"/>
</dbReference>
<organism evidence="7">
    <name type="scientific">Thermorudis peleae</name>
    <dbReference type="NCBI Taxonomy" id="1382356"/>
    <lineage>
        <taxon>Bacteria</taxon>
        <taxon>Pseudomonadati</taxon>
        <taxon>Thermomicrobiota</taxon>
        <taxon>Thermomicrobia</taxon>
        <taxon>Thermomicrobia incertae sedis</taxon>
        <taxon>Thermorudis</taxon>
    </lineage>
</organism>
<evidence type="ECO:0000256" key="2">
    <source>
        <dbReference type="RuleBase" id="RU003847"/>
    </source>
</evidence>
<dbReference type="FunFam" id="1.10.3210.10:FF:000001">
    <property type="entry name" value="GTP pyrophosphokinase RelA"/>
    <property type="match status" value="1"/>
</dbReference>
<dbReference type="SMART" id="SM00471">
    <property type="entry name" value="HDc"/>
    <property type="match status" value="1"/>
</dbReference>
<evidence type="ECO:0000313" key="7">
    <source>
        <dbReference type="EMBL" id="HEG90644.1"/>
    </source>
</evidence>
<evidence type="ECO:0000259" key="6">
    <source>
        <dbReference type="PROSITE" id="PS51880"/>
    </source>
</evidence>
<feature type="domain" description="HD" evidence="5">
    <location>
        <begin position="73"/>
        <end position="179"/>
    </location>
</feature>
<dbReference type="PROSITE" id="PS51831">
    <property type="entry name" value="HD"/>
    <property type="match status" value="1"/>
</dbReference>
<dbReference type="CDD" id="cd05399">
    <property type="entry name" value="NT_Rel-Spo_like"/>
    <property type="match status" value="1"/>
</dbReference>
<dbReference type="GO" id="GO:0015969">
    <property type="term" value="P:guanosine tetraphosphate metabolic process"/>
    <property type="evidence" value="ECO:0007669"/>
    <property type="project" value="InterPro"/>
</dbReference>
<dbReference type="InterPro" id="IPR012675">
    <property type="entry name" value="Beta-grasp_dom_sf"/>
</dbReference>
<dbReference type="InterPro" id="IPR045600">
    <property type="entry name" value="RelA/SpoT_AH_RIS"/>
</dbReference>
<dbReference type="EMBL" id="DSIY01000097">
    <property type="protein sequence ID" value="HEG90644.1"/>
    <property type="molecule type" value="Genomic_DNA"/>
</dbReference>
<dbReference type="InterPro" id="IPR003607">
    <property type="entry name" value="HD/PDEase_dom"/>
</dbReference>
<comment type="similarity">
    <text evidence="2">Belongs to the relA/spoT family.</text>
</comment>
<dbReference type="SUPFAM" id="SSF81301">
    <property type="entry name" value="Nucleotidyltransferase"/>
    <property type="match status" value="1"/>
</dbReference>
<protein>
    <submittedName>
        <fullName evidence="7">Bifunctional (P)ppGpp synthetase/guanosine-3',5'-bis(Diphosphate) 3'-pyrophosphohydrolase</fullName>
    </submittedName>
</protein>
<dbReference type="SMART" id="SM00954">
    <property type="entry name" value="RelA_SpoT"/>
    <property type="match status" value="1"/>
</dbReference>
<evidence type="ECO:0000259" key="5">
    <source>
        <dbReference type="PROSITE" id="PS51831"/>
    </source>
</evidence>
<dbReference type="InterPro" id="IPR045865">
    <property type="entry name" value="ACT-like_dom_sf"/>
</dbReference>
<dbReference type="InterPro" id="IPR002912">
    <property type="entry name" value="ACT_dom"/>
</dbReference>
<dbReference type="PROSITE" id="PS51880">
    <property type="entry name" value="TGS"/>
    <property type="match status" value="1"/>
</dbReference>
<name>A0A831TGG7_9BACT</name>
<dbReference type="InterPro" id="IPR007685">
    <property type="entry name" value="RelA_SpoT"/>
</dbReference>
<feature type="domain" description="TGS" evidence="6">
    <location>
        <begin position="420"/>
        <end position="481"/>
    </location>
</feature>
<dbReference type="GO" id="GO:0015949">
    <property type="term" value="P:nucleobase-containing small molecule interconversion"/>
    <property type="evidence" value="ECO:0007669"/>
    <property type="project" value="UniProtKB-ARBA"/>
</dbReference>
<keyword evidence="7" id="KW-0378">Hydrolase</keyword>
<dbReference type="InterPro" id="IPR006674">
    <property type="entry name" value="HD_domain"/>
</dbReference>
<feature type="domain" description="ACT" evidence="4">
    <location>
        <begin position="666"/>
        <end position="740"/>
    </location>
</feature>
<sequence length="751" mass="84454">MSAPIPQESPADSPANAEPDAPTATVLSAPSWEEVEPVFRNFLPGADLSLVRRAYEFAARAHAGKLRRSGEPYITHPLAVAEILAGLQLDQETIAAALLHDVLEDTDVTIDDLRAQFGERIAHLVDGVTKLSQIRWASEGGPTEREKARQAESLRKMLLAMAEDVRVVLIKLADRLHNMRTLEHLPRSKQLRIARETVDIYAPLANRLGIGQFKAELEDLALKYLEPQTYESIEQALLRRGHHREQYLQQIIAQVKQALEEAGIRAEVTGREKHIASIVHKMRQKNRSFDEIYDVLGIRVIVDEKKDCYGALGVIHSMWHPIPGEFDDYIATPKENLYQSIHTAVIGPQGIPLEVQIRTHEMHQLAEYGIAAHWRYKEGARPDPTLEAKIAWFRQLLEWRDEIVDAQEFVESIKTDIFPEMIYVFTPKGDIIELPAGATPVDFAYRIHTEVGHQCVGAKVNGQIVPLNYKLQSGQVVQIMTSKSRVGPSRDWLIPSNGYVTTASAREKIRQWFRRQQREENIAQGRHLLEQELRRLGVELKPEDLLKLFPRYQKLEDFLAAIGYGAVSLQQIAARIAEHEDRKALSGPVSSPTPAPSLRVTGIGDLYTRLANCCKPVFGDPIVGYVTRGRGVTVHRADCHNILHASEPERIIQVTWGETPQRYPVTIRIEGWDRVGLLRDVTTLVADEGVNALSVMTNVHPDRTVTILMTLEVANVQQLSRVLQKLEGVRDVYDVRRETLATPTPVSDDSG</sequence>
<reference evidence="7" key="1">
    <citation type="journal article" date="2020" name="mSystems">
        <title>Genome- and Community-Level Interaction Insights into Carbon Utilization and Element Cycling Functions of Hydrothermarchaeota in Hydrothermal Sediment.</title>
        <authorList>
            <person name="Zhou Z."/>
            <person name="Liu Y."/>
            <person name="Xu W."/>
            <person name="Pan J."/>
            <person name="Luo Z.H."/>
            <person name="Li M."/>
        </authorList>
    </citation>
    <scope>NUCLEOTIDE SEQUENCE [LARGE SCALE GENOMIC DNA]</scope>
    <source>
        <strain evidence="7">SpSt-210</strain>
    </source>
</reference>
<dbReference type="Pfam" id="PF13328">
    <property type="entry name" value="HD_4"/>
    <property type="match status" value="1"/>
</dbReference>
<dbReference type="GO" id="GO:0016787">
    <property type="term" value="F:hydrolase activity"/>
    <property type="evidence" value="ECO:0007669"/>
    <property type="project" value="UniProtKB-KW"/>
</dbReference>
<dbReference type="AlphaFoldDB" id="A0A831TGG7"/>
<accession>A0A831TGG7</accession>
<dbReference type="NCBIfam" id="TIGR00691">
    <property type="entry name" value="spoT_relA"/>
    <property type="match status" value="1"/>
</dbReference>
<dbReference type="FunFam" id="3.30.460.10:FF:000001">
    <property type="entry name" value="GTP pyrophosphokinase RelA"/>
    <property type="match status" value="1"/>
</dbReference>
<dbReference type="GO" id="GO:0005886">
    <property type="term" value="C:plasma membrane"/>
    <property type="evidence" value="ECO:0007669"/>
    <property type="project" value="TreeGrafter"/>
</dbReference>
<dbReference type="InterPro" id="IPR004811">
    <property type="entry name" value="RelA/Spo_fam"/>
</dbReference>
<comment type="pathway">
    <text evidence="1">Purine metabolism.</text>
</comment>
<dbReference type="CDD" id="cd04876">
    <property type="entry name" value="ACT_RelA-SpoT"/>
    <property type="match status" value="1"/>
</dbReference>
<dbReference type="Pfam" id="PF13291">
    <property type="entry name" value="ACT_4"/>
    <property type="match status" value="1"/>
</dbReference>
<evidence type="ECO:0000256" key="3">
    <source>
        <dbReference type="SAM" id="MobiDB-lite"/>
    </source>
</evidence>
<dbReference type="InterPro" id="IPR004095">
    <property type="entry name" value="TGS"/>
</dbReference>
<dbReference type="InterPro" id="IPR033655">
    <property type="entry name" value="TGS_RelA/SpoT"/>
</dbReference>
<dbReference type="Gene3D" id="3.30.460.10">
    <property type="entry name" value="Beta Polymerase, domain 2"/>
    <property type="match status" value="1"/>
</dbReference>